<keyword evidence="3" id="KW-0998">Cell outer membrane</keyword>
<evidence type="ECO:0000256" key="3">
    <source>
        <dbReference type="ARBA" id="ARBA00023237"/>
    </source>
</evidence>
<dbReference type="GO" id="GO:0098046">
    <property type="term" value="C:type V protein secretion system complex"/>
    <property type="evidence" value="ECO:0007669"/>
    <property type="project" value="TreeGrafter"/>
</dbReference>
<dbReference type="EMBL" id="DAAXRP010000033">
    <property type="protein sequence ID" value="HAG2284883.1"/>
    <property type="molecule type" value="Genomic_DNA"/>
</dbReference>
<dbReference type="GO" id="GO:0046819">
    <property type="term" value="P:protein secretion by the type V secretion system"/>
    <property type="evidence" value="ECO:0007669"/>
    <property type="project" value="TreeGrafter"/>
</dbReference>
<proteinExistence type="predicted"/>
<protein>
    <submittedName>
        <fullName evidence="6">ShlB/FhaC/HecB family hemolysin secretion/activation protein</fullName>
    </submittedName>
</protein>
<dbReference type="Pfam" id="PF08479">
    <property type="entry name" value="POTRA_2"/>
    <property type="match status" value="1"/>
</dbReference>
<sequence length="609" mass="64925">MRFSVTRRRGCYLPSASVFFDRLRISPLAVLVFAGTGLTSVGASAAFTPPVGAGQLGSQLRQETQAIPPAPSAPSLFLPSGEKGVARAPDGDARVTLKQVSFTGDVAVQSITQDAVQKVASPWLNRPVSFADLQAMADTVTQYYRNRGVLLARAILPPQTIKDGVLKIEIIPGKYDNASLSNTSTLKSLQANRMVSSLAPAGSVVTKAGLERMALVLSEVPGVNVQVALKSGSLRRTSAPDITLTPGKRFGGYVGLDNQGDPTTGRSRVMAGMYANELLGYGDQLRVDLLDAYEKSNLFNGSIDYSLLAGGYGTRVGVNYSHLNYHYNFLQQGFNGYSDNWGLYVTHPWIRTARARVDVRAEGGQQSLTDKYPAGLYGSTGTEGRKQVSLGSLSVAGSVADIPGGVTGFSVKGTTGNLDYRNDTARNMGFSRELGSSGHFARLNWALNHDQQVWGPFSVYTGVSGQMANHNLDSSQKYLLGGPGAVRAYDIGAGAVSNGTVATGEVRWKHDVPATGLTRWLGASPSVTVAAFYDQGWGEQYAENRNRVSGSRITPDNHVNLSGAGLYTTIAEAGDYALTLTWAHRTGNADPVSGLADRDRFWVSAVKSF</sequence>
<dbReference type="AlphaFoldDB" id="A0A759YKA3"/>
<dbReference type="PANTHER" id="PTHR34597:SF1">
    <property type="entry name" value="HEME_HEMOPEXIN TRANSPORTER PROTEIN HUXB"/>
    <property type="match status" value="1"/>
</dbReference>
<reference evidence="6" key="2">
    <citation type="submission" date="2020-02" db="EMBL/GenBank/DDBJ databases">
        <authorList>
            <consortium name="NCBI Pathogen Detection Project"/>
        </authorList>
    </citation>
    <scope>NUCLEOTIDE SEQUENCE</scope>
    <source>
        <strain evidence="6">MA.CK_94/00001630</strain>
    </source>
</reference>
<dbReference type="InterPro" id="IPR013686">
    <property type="entry name" value="Polypept-transport_assoc_ShlB"/>
</dbReference>
<keyword evidence="1" id="KW-0472">Membrane</keyword>
<evidence type="ECO:0000256" key="2">
    <source>
        <dbReference type="ARBA" id="ARBA00022692"/>
    </source>
</evidence>
<evidence type="ECO:0000259" key="4">
    <source>
        <dbReference type="Pfam" id="PF03865"/>
    </source>
</evidence>
<name>A0A759YKA3_SALER</name>
<dbReference type="InterPro" id="IPR005565">
    <property type="entry name" value="Hemolysn_activator_HlyB_C"/>
</dbReference>
<evidence type="ECO:0000256" key="1">
    <source>
        <dbReference type="ARBA" id="ARBA00022452"/>
    </source>
</evidence>
<keyword evidence="1" id="KW-1134">Transmembrane beta strand</keyword>
<accession>A0A759YKA3</accession>
<dbReference type="PANTHER" id="PTHR34597">
    <property type="entry name" value="SLR1661 PROTEIN"/>
    <property type="match status" value="1"/>
</dbReference>
<dbReference type="GO" id="GO:0008320">
    <property type="term" value="F:protein transmembrane transporter activity"/>
    <property type="evidence" value="ECO:0007669"/>
    <property type="project" value="TreeGrafter"/>
</dbReference>
<keyword evidence="2" id="KW-0812">Transmembrane</keyword>
<dbReference type="Pfam" id="PF03865">
    <property type="entry name" value="ShlB"/>
    <property type="match status" value="1"/>
</dbReference>
<gene>
    <name evidence="6" type="ORF">G8W61_005286</name>
</gene>
<comment type="caution">
    <text evidence="6">The sequence shown here is derived from an EMBL/GenBank/DDBJ whole genome shotgun (WGS) entry which is preliminary data.</text>
</comment>
<feature type="domain" description="Haemolysin activator HlyB C-terminal" evidence="4">
    <location>
        <begin position="241"/>
        <end position="360"/>
    </location>
</feature>
<evidence type="ECO:0000313" key="6">
    <source>
        <dbReference type="EMBL" id="HAG2284883.1"/>
    </source>
</evidence>
<dbReference type="Gene3D" id="3.10.20.310">
    <property type="entry name" value="membrane protein fhac"/>
    <property type="match status" value="1"/>
</dbReference>
<reference evidence="6" key="1">
    <citation type="journal article" date="2018" name="Genome Biol.">
        <title>SKESA: strategic k-mer extension for scrupulous assemblies.</title>
        <authorList>
            <person name="Souvorov A."/>
            <person name="Agarwala R."/>
            <person name="Lipman D.J."/>
        </authorList>
    </citation>
    <scope>NUCLEOTIDE SEQUENCE</scope>
    <source>
        <strain evidence="6">MA.CK_94/00001630</strain>
    </source>
</reference>
<dbReference type="Gene3D" id="2.40.160.50">
    <property type="entry name" value="membrane protein fhac: a member of the omp85/tpsb transporter family"/>
    <property type="match status" value="1"/>
</dbReference>
<dbReference type="InterPro" id="IPR051544">
    <property type="entry name" value="TPS_OM_transporter"/>
</dbReference>
<evidence type="ECO:0000259" key="5">
    <source>
        <dbReference type="Pfam" id="PF08479"/>
    </source>
</evidence>
<feature type="domain" description="Polypeptide-transport-associated ShlB-type" evidence="5">
    <location>
        <begin position="96"/>
        <end position="173"/>
    </location>
</feature>
<organism evidence="6">
    <name type="scientific">Salmonella enterica</name>
    <name type="common">Salmonella choleraesuis</name>
    <dbReference type="NCBI Taxonomy" id="28901"/>
    <lineage>
        <taxon>Bacteria</taxon>
        <taxon>Pseudomonadati</taxon>
        <taxon>Pseudomonadota</taxon>
        <taxon>Gammaproteobacteria</taxon>
        <taxon>Enterobacterales</taxon>
        <taxon>Enterobacteriaceae</taxon>
        <taxon>Salmonella</taxon>
    </lineage>
</organism>